<dbReference type="GO" id="GO:0005886">
    <property type="term" value="C:plasma membrane"/>
    <property type="evidence" value="ECO:0007669"/>
    <property type="project" value="UniProtKB-SubCell"/>
</dbReference>
<feature type="transmembrane region" description="Helical" evidence="2">
    <location>
        <begin position="59"/>
        <end position="79"/>
    </location>
</feature>
<evidence type="ECO:0000256" key="1">
    <source>
        <dbReference type="ARBA" id="ARBA00005698"/>
    </source>
</evidence>
<feature type="transmembrane region" description="Helical" evidence="2">
    <location>
        <begin position="91"/>
        <end position="114"/>
    </location>
</feature>
<name>A0A5B9QBJ0_9BACT</name>
<dbReference type="Pfam" id="PF00499">
    <property type="entry name" value="Oxidored_q3"/>
    <property type="match status" value="1"/>
</dbReference>
<keyword evidence="4" id="KW-1185">Reference proteome</keyword>
<feature type="transmembrane region" description="Helical" evidence="2">
    <location>
        <begin position="6"/>
        <end position="27"/>
    </location>
</feature>
<feature type="transmembrane region" description="Helical" evidence="2">
    <location>
        <begin position="34"/>
        <end position="53"/>
    </location>
</feature>
<comment type="function">
    <text evidence="2">NDH-1 shuttles electrons from NADH, via FMN and iron-sulfur (Fe-S) centers, to quinones in the respiratory chain. Couples the redox reaction to proton translocation (for every two electrons transferred, four hydrogen ions are translocated across the cytoplasmic membrane), and thus conserves the redox energy in a proton gradient.</text>
</comment>
<comment type="similarity">
    <text evidence="1 2">Belongs to the complex I subunit 6 family.</text>
</comment>
<keyword evidence="2" id="KW-1003">Cell membrane</keyword>
<comment type="subcellular location">
    <subcellularLocation>
        <location evidence="2">Cell membrane</location>
        <topology evidence="2">Multi-pass membrane protein</topology>
    </subcellularLocation>
</comment>
<keyword evidence="2" id="KW-0874">Quinone</keyword>
<dbReference type="EMBL" id="CP042913">
    <property type="protein sequence ID" value="QEG34882.1"/>
    <property type="molecule type" value="Genomic_DNA"/>
</dbReference>
<evidence type="ECO:0000313" key="4">
    <source>
        <dbReference type="Proteomes" id="UP000323917"/>
    </source>
</evidence>
<keyword evidence="2" id="KW-0812">Transmembrane</keyword>
<accession>A0A5B9QBJ0</accession>
<dbReference type="AlphaFoldDB" id="A0A5B9QBJ0"/>
<keyword evidence="2" id="KW-0472">Membrane</keyword>
<evidence type="ECO:0000313" key="3">
    <source>
        <dbReference type="EMBL" id="QEG34882.1"/>
    </source>
</evidence>
<sequence>MDAIYWPSFFFFLFSGLACAFAVAVLLSSNIVRMAFYLVLSLGATAGLMFLAGAEFVGAMQLLIYVGGTLVLLIFGVMLTSQERFVVMKTWAGDWVKAFLAGGALLFILTYAAFSIPEWRGIERAEADAIVAQPSVTPIAMGLLGARTDDPSRSGYLLPFEIVSVHLLVVLIGAAYLARAKRSRSNIEKI</sequence>
<dbReference type="EC" id="7.1.1.-" evidence="2"/>
<dbReference type="GO" id="GO:0008137">
    <property type="term" value="F:NADH dehydrogenase (ubiquinone) activity"/>
    <property type="evidence" value="ECO:0007669"/>
    <property type="project" value="UniProtKB-UniRule"/>
</dbReference>
<dbReference type="PANTHER" id="PTHR33269:SF17">
    <property type="entry name" value="NADH-UBIQUINONE OXIDOREDUCTASE CHAIN 6"/>
    <property type="match status" value="1"/>
</dbReference>
<keyword evidence="2" id="KW-1133">Transmembrane helix</keyword>
<dbReference type="GO" id="GO:0016491">
    <property type="term" value="F:oxidoreductase activity"/>
    <property type="evidence" value="ECO:0007669"/>
    <property type="project" value="UniProtKB-KW"/>
</dbReference>
<dbReference type="Proteomes" id="UP000323917">
    <property type="component" value="Chromosome"/>
</dbReference>
<dbReference type="Gene3D" id="1.20.120.1200">
    <property type="entry name" value="NADH-ubiquinone/plastoquinone oxidoreductase chain 6, subunit NuoJ"/>
    <property type="match status" value="1"/>
</dbReference>
<protein>
    <recommendedName>
        <fullName evidence="2">NADH-quinone oxidoreductase subunit J</fullName>
        <ecNumber evidence="2">7.1.1.-</ecNumber>
    </recommendedName>
</protein>
<keyword evidence="2" id="KW-0520">NAD</keyword>
<dbReference type="PANTHER" id="PTHR33269">
    <property type="entry name" value="NADH-UBIQUINONE OXIDOREDUCTASE CHAIN 6"/>
    <property type="match status" value="1"/>
</dbReference>
<dbReference type="GO" id="GO:0048038">
    <property type="term" value="F:quinone binding"/>
    <property type="evidence" value="ECO:0007669"/>
    <property type="project" value="UniProtKB-UniRule"/>
</dbReference>
<organism evidence="3 4">
    <name type="scientific">Bythopirellula goksoeyrii</name>
    <dbReference type="NCBI Taxonomy" id="1400387"/>
    <lineage>
        <taxon>Bacteria</taxon>
        <taxon>Pseudomonadati</taxon>
        <taxon>Planctomycetota</taxon>
        <taxon>Planctomycetia</taxon>
        <taxon>Pirellulales</taxon>
        <taxon>Lacipirellulaceae</taxon>
        <taxon>Bythopirellula</taxon>
    </lineage>
</organism>
<comment type="catalytic activity">
    <reaction evidence="2">
        <text>a quinone + NADH + 5 H(+)(in) = a quinol + NAD(+) + 4 H(+)(out)</text>
        <dbReference type="Rhea" id="RHEA:57888"/>
        <dbReference type="ChEBI" id="CHEBI:15378"/>
        <dbReference type="ChEBI" id="CHEBI:24646"/>
        <dbReference type="ChEBI" id="CHEBI:57540"/>
        <dbReference type="ChEBI" id="CHEBI:57945"/>
        <dbReference type="ChEBI" id="CHEBI:132124"/>
    </reaction>
</comment>
<evidence type="ECO:0000256" key="2">
    <source>
        <dbReference type="RuleBase" id="RU004429"/>
    </source>
</evidence>
<keyword evidence="3" id="KW-0560">Oxidoreductase</keyword>
<proteinExistence type="inferred from homology"/>
<gene>
    <name evidence="3" type="primary">nuoJ</name>
    <name evidence="3" type="ORF">Pr1d_21700</name>
</gene>
<dbReference type="OrthoDB" id="261376at2"/>
<dbReference type="KEGG" id="bgok:Pr1d_21700"/>
<dbReference type="InterPro" id="IPR001457">
    <property type="entry name" value="NADH_UbQ/plastoQ_OxRdtase_su6"/>
</dbReference>
<dbReference type="InterPro" id="IPR042106">
    <property type="entry name" value="Nuo/plastoQ_OxRdtase_6_NuoJ"/>
</dbReference>
<reference evidence="3 4" key="1">
    <citation type="submission" date="2019-08" db="EMBL/GenBank/DDBJ databases">
        <title>Deep-cultivation of Planctomycetes and their phenomic and genomic characterization uncovers novel biology.</title>
        <authorList>
            <person name="Wiegand S."/>
            <person name="Jogler M."/>
            <person name="Boedeker C."/>
            <person name="Pinto D."/>
            <person name="Vollmers J."/>
            <person name="Rivas-Marin E."/>
            <person name="Kohn T."/>
            <person name="Peeters S.H."/>
            <person name="Heuer A."/>
            <person name="Rast P."/>
            <person name="Oberbeckmann S."/>
            <person name="Bunk B."/>
            <person name="Jeske O."/>
            <person name="Meyerdierks A."/>
            <person name="Storesund J.E."/>
            <person name="Kallscheuer N."/>
            <person name="Luecker S."/>
            <person name="Lage O.M."/>
            <person name="Pohl T."/>
            <person name="Merkel B.J."/>
            <person name="Hornburger P."/>
            <person name="Mueller R.-W."/>
            <person name="Bruemmer F."/>
            <person name="Labrenz M."/>
            <person name="Spormann A.M."/>
            <person name="Op den Camp H."/>
            <person name="Overmann J."/>
            <person name="Amann R."/>
            <person name="Jetten M.S.M."/>
            <person name="Mascher T."/>
            <person name="Medema M.H."/>
            <person name="Devos D.P."/>
            <person name="Kaster A.-K."/>
            <person name="Ovreas L."/>
            <person name="Rohde M."/>
            <person name="Galperin M.Y."/>
            <person name="Jogler C."/>
        </authorList>
    </citation>
    <scope>NUCLEOTIDE SEQUENCE [LARGE SCALE GENOMIC DNA]</scope>
    <source>
        <strain evidence="3 4">Pr1d</strain>
    </source>
</reference>
<feature type="transmembrane region" description="Helical" evidence="2">
    <location>
        <begin position="156"/>
        <end position="178"/>
    </location>
</feature>
<dbReference type="RefSeq" id="WP_148073464.1">
    <property type="nucleotide sequence ID" value="NZ_CP042913.1"/>
</dbReference>